<dbReference type="SUPFAM" id="SSF56059">
    <property type="entry name" value="Glutathione synthetase ATP-binding domain-like"/>
    <property type="match status" value="1"/>
</dbReference>
<organism evidence="1 2">
    <name type="scientific">Paenibacillus algicola</name>
    <dbReference type="NCBI Taxonomy" id="2565926"/>
    <lineage>
        <taxon>Bacteria</taxon>
        <taxon>Bacillati</taxon>
        <taxon>Bacillota</taxon>
        <taxon>Bacilli</taxon>
        <taxon>Bacillales</taxon>
        <taxon>Paenibacillaceae</taxon>
        <taxon>Paenibacillus</taxon>
    </lineage>
</organism>
<dbReference type="AlphaFoldDB" id="A0A4P8XLC8"/>
<evidence type="ECO:0000313" key="1">
    <source>
        <dbReference type="EMBL" id="QCT03587.1"/>
    </source>
</evidence>
<dbReference type="Gene3D" id="3.30.470.20">
    <property type="entry name" value="ATP-grasp fold, B domain"/>
    <property type="match status" value="1"/>
</dbReference>
<name>A0A4P8XLC8_9BACL</name>
<dbReference type="Proteomes" id="UP000300879">
    <property type="component" value="Chromosome"/>
</dbReference>
<keyword evidence="2" id="KW-1185">Reference proteome</keyword>
<gene>
    <name evidence="1" type="ORF">E6C60_2876</name>
</gene>
<proteinExistence type="predicted"/>
<evidence type="ECO:0008006" key="3">
    <source>
        <dbReference type="Google" id="ProtNLM"/>
    </source>
</evidence>
<dbReference type="EMBL" id="CP040396">
    <property type="protein sequence ID" value="QCT03587.1"/>
    <property type="molecule type" value="Genomic_DNA"/>
</dbReference>
<sequence>MTTSIGTLGIMVSRKKGSPPFSDREFLKQLCLSARRLELQAYVFCADSYELSDSLKRDRFKSIKGYAVQDHEWIEGFFPVPELIFDRCLSGNAREAQHAAAVVQEAEQTQRILWSRRLPGKWRVYERLKQCPHLSAALPLTLRYTGPASLRNALHRFQGDVFMKPSAGSHGSHTLYIHQEGAHAVLKGRTRDNVPFRHRTHAASLPGWISQFTGHRSFVMQPFLQLTSADGRPFDIRVLVQKNGQGRWCLTGSALREGSCEGLTSNLHGGGRAAQVLPGLISRFGSAASAGIMDTIHHLSELIPPDLEEGFGRLGELGIDFGVDAKGTVWLLEVNSKPGRRVFTQTGDTGAAEQSVMNPLRYARYLLLRQLRRVNP</sequence>
<dbReference type="KEGG" id="palo:E6C60_2876"/>
<protein>
    <recommendedName>
        <fullName evidence="3">ATP-grasp domain-containing protein</fullName>
    </recommendedName>
</protein>
<accession>A0A4P8XLC8</accession>
<evidence type="ECO:0000313" key="2">
    <source>
        <dbReference type="Proteomes" id="UP000300879"/>
    </source>
</evidence>
<reference evidence="1 2" key="1">
    <citation type="submission" date="2019-05" db="EMBL/GenBank/DDBJ databases">
        <authorList>
            <person name="Chen C."/>
        </authorList>
    </citation>
    <scope>NUCLEOTIDE SEQUENCE [LARGE SCALE GENOMIC DNA]</scope>
    <source>
        <strain evidence="1 2">HB172198</strain>
    </source>
</reference>
<dbReference type="Pfam" id="PF14398">
    <property type="entry name" value="ATPgrasp_YheCD"/>
    <property type="match status" value="1"/>
</dbReference>
<dbReference type="InterPro" id="IPR026838">
    <property type="entry name" value="YheC/D"/>
</dbReference>